<evidence type="ECO:0000313" key="2">
    <source>
        <dbReference type="EMBL" id="KAG1529995.1"/>
    </source>
</evidence>
<keyword evidence="3" id="KW-1185">Reference proteome</keyword>
<name>A0A9P6XPM6_9FUNG</name>
<dbReference type="EMBL" id="JAANIU010013466">
    <property type="protein sequence ID" value="KAG1529995.1"/>
    <property type="molecule type" value="Genomic_DNA"/>
</dbReference>
<evidence type="ECO:0008006" key="4">
    <source>
        <dbReference type="Google" id="ProtNLM"/>
    </source>
</evidence>
<evidence type="ECO:0000313" key="3">
    <source>
        <dbReference type="Proteomes" id="UP000740926"/>
    </source>
</evidence>
<dbReference type="Proteomes" id="UP000740926">
    <property type="component" value="Unassembled WGS sequence"/>
</dbReference>
<gene>
    <name evidence="2" type="ORF">G6F50_017616</name>
</gene>
<protein>
    <recommendedName>
        <fullName evidence="4">LysR substrate-binding domain-containing protein</fullName>
    </recommendedName>
</protein>
<evidence type="ECO:0000256" key="1">
    <source>
        <dbReference type="SAM" id="MobiDB-lite"/>
    </source>
</evidence>
<organism evidence="2 3">
    <name type="scientific">Rhizopus delemar</name>
    <dbReference type="NCBI Taxonomy" id="936053"/>
    <lineage>
        <taxon>Eukaryota</taxon>
        <taxon>Fungi</taxon>
        <taxon>Fungi incertae sedis</taxon>
        <taxon>Mucoromycota</taxon>
        <taxon>Mucoromycotina</taxon>
        <taxon>Mucoromycetes</taxon>
        <taxon>Mucorales</taxon>
        <taxon>Mucorineae</taxon>
        <taxon>Rhizopodaceae</taxon>
        <taxon>Rhizopus</taxon>
    </lineage>
</organism>
<dbReference type="Gene3D" id="3.40.190.290">
    <property type="match status" value="1"/>
</dbReference>
<proteinExistence type="predicted"/>
<reference evidence="2 3" key="1">
    <citation type="journal article" date="2020" name="Microb. Genom.">
        <title>Genetic diversity of clinical and environmental Mucorales isolates obtained from an investigation of mucormycosis cases among solid organ transplant recipients.</title>
        <authorList>
            <person name="Nguyen M.H."/>
            <person name="Kaul D."/>
            <person name="Muto C."/>
            <person name="Cheng S.J."/>
            <person name="Richter R.A."/>
            <person name="Bruno V.M."/>
            <person name="Liu G."/>
            <person name="Beyhan S."/>
            <person name="Sundermann A.J."/>
            <person name="Mounaud S."/>
            <person name="Pasculle A.W."/>
            <person name="Nierman W.C."/>
            <person name="Driscoll E."/>
            <person name="Cumbie R."/>
            <person name="Clancy C.J."/>
            <person name="Dupont C.L."/>
        </authorList>
    </citation>
    <scope>NUCLEOTIDE SEQUENCE [LARGE SCALE GENOMIC DNA]</scope>
    <source>
        <strain evidence="2 3">GL24</strain>
    </source>
</reference>
<comment type="caution">
    <text evidence="2">The sequence shown here is derived from an EMBL/GenBank/DDBJ whole genome shotgun (WGS) entry which is preliminary data.</text>
</comment>
<feature type="region of interest" description="Disordered" evidence="1">
    <location>
        <begin position="61"/>
        <end position="85"/>
    </location>
</feature>
<sequence>MRADLGLGAVGQDSPRLNFTPFLRTDVMAIAHRDHPLAKPAVVRLRGGAGRHRRHYAAGFRHAGEHDPGAGHRAGDDGDPSGQRAVGLRYHAGLPRSGGAAAGVAAVG</sequence>
<accession>A0A9P6XPM6</accession>
<feature type="compositionally biased region" description="Basic and acidic residues" evidence="1">
    <location>
        <begin position="62"/>
        <end position="76"/>
    </location>
</feature>
<dbReference type="AlphaFoldDB" id="A0A9P6XPM6"/>